<dbReference type="Gene3D" id="3.50.70.10">
    <property type="match status" value="1"/>
</dbReference>
<dbReference type="SUPFAM" id="SSF54626">
    <property type="entry name" value="Chalcone isomerase"/>
    <property type="match status" value="1"/>
</dbReference>
<dbReference type="InterPro" id="IPR016087">
    <property type="entry name" value="Chalcone_isomerase"/>
</dbReference>
<proteinExistence type="predicted"/>
<keyword evidence="3" id="KW-0413">Isomerase</keyword>
<feature type="domain" description="Chalcone isomerase" evidence="2">
    <location>
        <begin position="23"/>
        <end position="184"/>
    </location>
</feature>
<organism evidence="3 4">
    <name type="scientific">Cocleimonas flava</name>
    <dbReference type="NCBI Taxonomy" id="634765"/>
    <lineage>
        <taxon>Bacteria</taxon>
        <taxon>Pseudomonadati</taxon>
        <taxon>Pseudomonadota</taxon>
        <taxon>Gammaproteobacteria</taxon>
        <taxon>Thiotrichales</taxon>
        <taxon>Thiotrichaceae</taxon>
        <taxon>Cocleimonas</taxon>
    </lineage>
</organism>
<dbReference type="RefSeq" id="WP_131903967.1">
    <property type="nucleotide sequence ID" value="NZ_BAAAFU010000008.1"/>
</dbReference>
<keyword evidence="4" id="KW-1185">Reference proteome</keyword>
<keyword evidence="1" id="KW-0732">Signal</keyword>
<dbReference type="InterPro" id="IPR036298">
    <property type="entry name" value="Chalcone_isomerase_sf"/>
</dbReference>
<feature type="signal peptide" evidence="1">
    <location>
        <begin position="1"/>
        <end position="23"/>
    </location>
</feature>
<dbReference type="InterPro" id="IPR016088">
    <property type="entry name" value="Chalcone_isomerase_3-sand"/>
</dbReference>
<evidence type="ECO:0000259" key="2">
    <source>
        <dbReference type="Pfam" id="PF16036"/>
    </source>
</evidence>
<sequence length="187" mass="20012">MRLLSLSFLSFILLILPYSVTSAADMPKTLSAGGQQLVLNGVGTRTKFVISVYRAGLYLQKKSGDAKQIVAANAPMAIRMKVLSGFASADKMKSALITGFNNSTGGNTAPIQPQIDQLLKAAFTEKVNKGDVFDLVYTPGGGTQVLKNNKQTTVVRGLPIKQALFGIWLSGKPAQTSLKEEMLGKDF</sequence>
<dbReference type="EMBL" id="SMFQ01000002">
    <property type="protein sequence ID" value="TCJ88255.1"/>
    <property type="molecule type" value="Genomic_DNA"/>
</dbReference>
<name>A0A4V2P950_9GAMM</name>
<comment type="caution">
    <text evidence="3">The sequence shown here is derived from an EMBL/GenBank/DDBJ whole genome shotgun (WGS) entry which is preliminary data.</text>
</comment>
<feature type="chain" id="PRO_5020824241" evidence="1">
    <location>
        <begin position="24"/>
        <end position="187"/>
    </location>
</feature>
<dbReference type="AlphaFoldDB" id="A0A4V2P950"/>
<dbReference type="GO" id="GO:0016872">
    <property type="term" value="F:intramolecular lyase activity"/>
    <property type="evidence" value="ECO:0007669"/>
    <property type="project" value="InterPro"/>
</dbReference>
<accession>A0A4V2P950</accession>
<dbReference type="OrthoDB" id="270742at2"/>
<dbReference type="Proteomes" id="UP000294887">
    <property type="component" value="Unassembled WGS sequence"/>
</dbReference>
<dbReference type="Pfam" id="PF16036">
    <property type="entry name" value="Chalcone_3"/>
    <property type="match status" value="1"/>
</dbReference>
<gene>
    <name evidence="3" type="ORF">EV695_0095</name>
</gene>
<protein>
    <submittedName>
        <fullName evidence="3">Chalcone isomerase-like protein</fullName>
    </submittedName>
</protein>
<evidence type="ECO:0000313" key="4">
    <source>
        <dbReference type="Proteomes" id="UP000294887"/>
    </source>
</evidence>
<evidence type="ECO:0000313" key="3">
    <source>
        <dbReference type="EMBL" id="TCJ88255.1"/>
    </source>
</evidence>
<reference evidence="3 4" key="1">
    <citation type="submission" date="2019-03" db="EMBL/GenBank/DDBJ databases">
        <title>Genomic Encyclopedia of Type Strains, Phase IV (KMG-IV): sequencing the most valuable type-strain genomes for metagenomic binning, comparative biology and taxonomic classification.</title>
        <authorList>
            <person name="Goeker M."/>
        </authorList>
    </citation>
    <scope>NUCLEOTIDE SEQUENCE [LARGE SCALE GENOMIC DNA]</scope>
    <source>
        <strain evidence="3 4">DSM 24830</strain>
    </source>
</reference>
<evidence type="ECO:0000256" key="1">
    <source>
        <dbReference type="SAM" id="SignalP"/>
    </source>
</evidence>